<evidence type="ECO:0000313" key="10">
    <source>
        <dbReference type="Proteomes" id="UP001589792"/>
    </source>
</evidence>
<dbReference type="InterPro" id="IPR011701">
    <property type="entry name" value="MFS"/>
</dbReference>
<feature type="transmembrane region" description="Helical" evidence="7">
    <location>
        <begin position="165"/>
        <end position="189"/>
    </location>
</feature>
<feature type="transmembrane region" description="Helical" evidence="7">
    <location>
        <begin position="276"/>
        <end position="293"/>
    </location>
</feature>
<name>A0ABV6EDZ2_9GAMM</name>
<keyword evidence="6 7" id="KW-0472">Membrane</keyword>
<dbReference type="InterPro" id="IPR036259">
    <property type="entry name" value="MFS_trans_sf"/>
</dbReference>
<dbReference type="PANTHER" id="PTHR23517">
    <property type="entry name" value="RESISTANCE PROTEIN MDTM, PUTATIVE-RELATED-RELATED"/>
    <property type="match status" value="1"/>
</dbReference>
<evidence type="ECO:0000256" key="7">
    <source>
        <dbReference type="HAMAP-Rule" id="MF_01529"/>
    </source>
</evidence>
<feature type="transmembrane region" description="Helical" evidence="7">
    <location>
        <begin position="337"/>
        <end position="356"/>
    </location>
</feature>
<evidence type="ECO:0000256" key="6">
    <source>
        <dbReference type="ARBA" id="ARBA00023136"/>
    </source>
</evidence>
<feature type="transmembrane region" description="Helical" evidence="7">
    <location>
        <begin position="12"/>
        <end position="35"/>
    </location>
</feature>
<comment type="similarity">
    <text evidence="7">Belongs to the major facilitator superfamily. DHA1 family. MdtH (TC 2.A.1.2.21) subfamily.</text>
</comment>
<organism evidence="9 10">
    <name type="scientific">Serratia aquatilis</name>
    <dbReference type="NCBI Taxonomy" id="1737515"/>
    <lineage>
        <taxon>Bacteria</taxon>
        <taxon>Pseudomonadati</taxon>
        <taxon>Pseudomonadota</taxon>
        <taxon>Gammaproteobacteria</taxon>
        <taxon>Enterobacterales</taxon>
        <taxon>Yersiniaceae</taxon>
        <taxon>Serratia</taxon>
    </lineage>
</organism>
<dbReference type="NCBIfam" id="NF008650">
    <property type="entry name" value="PRK11646.1"/>
    <property type="match status" value="1"/>
</dbReference>
<dbReference type="InterPro" id="IPR022855">
    <property type="entry name" value="Multidrug-R_MdtH"/>
</dbReference>
<comment type="subcellular location">
    <subcellularLocation>
        <location evidence="1 7">Cell membrane</location>
        <topology evidence="1 7">Multi-pass membrane protein</topology>
    </subcellularLocation>
</comment>
<dbReference type="HAMAP" id="MF_01529">
    <property type="entry name" value="MFS_MdtH"/>
    <property type="match status" value="1"/>
</dbReference>
<evidence type="ECO:0000256" key="3">
    <source>
        <dbReference type="ARBA" id="ARBA00022475"/>
    </source>
</evidence>
<gene>
    <name evidence="7 9" type="primary">mdtH</name>
    <name evidence="9" type="ORF">ACFFJ3_11995</name>
</gene>
<evidence type="ECO:0000313" key="9">
    <source>
        <dbReference type="EMBL" id="MFC0227217.1"/>
    </source>
</evidence>
<keyword evidence="10" id="KW-1185">Reference proteome</keyword>
<accession>A0ABV6EDZ2</accession>
<keyword evidence="3 7" id="KW-1003">Cell membrane</keyword>
<feature type="transmembrane region" description="Helical" evidence="7">
    <location>
        <begin position="368"/>
        <end position="386"/>
    </location>
</feature>
<evidence type="ECO:0000259" key="8">
    <source>
        <dbReference type="PROSITE" id="PS50850"/>
    </source>
</evidence>
<feature type="transmembrane region" description="Helical" evidence="7">
    <location>
        <begin position="136"/>
        <end position="159"/>
    </location>
</feature>
<reference evidence="9 10" key="1">
    <citation type="submission" date="2024-09" db="EMBL/GenBank/DDBJ databases">
        <authorList>
            <person name="Sun Q."/>
            <person name="Mori K."/>
        </authorList>
    </citation>
    <scope>NUCLEOTIDE SEQUENCE [LARGE SCALE GENOMIC DNA]</scope>
    <source>
        <strain evidence="9 10">CCM 8626</strain>
    </source>
</reference>
<dbReference type="Pfam" id="PF07690">
    <property type="entry name" value="MFS_1"/>
    <property type="match status" value="1"/>
</dbReference>
<keyword evidence="2 7" id="KW-0813">Transport</keyword>
<dbReference type="InterPro" id="IPR020846">
    <property type="entry name" value="MFS_dom"/>
</dbReference>
<protein>
    <recommendedName>
        <fullName evidence="7">Multidrug resistance protein MdtH</fullName>
    </recommendedName>
</protein>
<comment type="caution">
    <text evidence="9">The sequence shown here is derived from an EMBL/GenBank/DDBJ whole genome shotgun (WGS) entry which is preliminary data.</text>
</comment>
<dbReference type="InterPro" id="IPR050171">
    <property type="entry name" value="MFS_Transporters"/>
</dbReference>
<feature type="transmembrane region" description="Helical" evidence="7">
    <location>
        <begin position="299"/>
        <end position="317"/>
    </location>
</feature>
<evidence type="ECO:0000256" key="2">
    <source>
        <dbReference type="ARBA" id="ARBA00022448"/>
    </source>
</evidence>
<keyword evidence="4 7" id="KW-0812">Transmembrane</keyword>
<keyword evidence="5 7" id="KW-1133">Transmembrane helix</keyword>
<dbReference type="PANTHER" id="PTHR23517:SF2">
    <property type="entry name" value="MULTIDRUG RESISTANCE PROTEIN MDTH"/>
    <property type="match status" value="1"/>
</dbReference>
<feature type="transmembrane region" description="Helical" evidence="7">
    <location>
        <begin position="100"/>
        <end position="116"/>
    </location>
</feature>
<evidence type="ECO:0000256" key="4">
    <source>
        <dbReference type="ARBA" id="ARBA00022692"/>
    </source>
</evidence>
<dbReference type="SUPFAM" id="SSF103473">
    <property type="entry name" value="MFS general substrate transporter"/>
    <property type="match status" value="1"/>
</dbReference>
<feature type="domain" description="Major facilitator superfamily (MFS) profile" evidence="8">
    <location>
        <begin position="4"/>
        <end position="392"/>
    </location>
</feature>
<evidence type="ECO:0000256" key="1">
    <source>
        <dbReference type="ARBA" id="ARBA00004651"/>
    </source>
</evidence>
<evidence type="ECO:0000256" key="5">
    <source>
        <dbReference type="ARBA" id="ARBA00022989"/>
    </source>
</evidence>
<proteinExistence type="inferred from homology"/>
<feature type="transmembrane region" description="Helical" evidence="7">
    <location>
        <begin position="247"/>
        <end position="264"/>
    </location>
</feature>
<sequence length="401" mass="43962">MSLLSQARSLGKYFLLFDNLLVVLGFFVVFPLISIRFVDQLGWAALIVGLALGLRQLVQQGLGIFGGAIADRFGAKPMIVTGMLLRAAGFATMAMADRPWILLFSCALSALGGTLFDPPRTALVIKLTRPHERSRFFSLLMMQDSAGAVVGALIGSWLLQYDFHFVCWVGAGIFVLAAGWNAWLLPAYRISTVRTPMKDGMMLVLRDRRFLTYVLTLTGYYMLSVQVMLMLPILVNEIAGTPSAVKWMYAIEAALSLSLLYPLARWSEKHFRLEQRLMVGLLLMTLSLIPIGLAASLQMVFILICCFYLGSIIAEPARETLSASLADARARGSYMGFSRLGLALGGALGYTGGGWMYDTGHALGRPELPWFLLGLVGFITLFALYWQFNPRSATPAIISGG</sequence>
<feature type="transmembrane region" description="Helical" evidence="7">
    <location>
        <begin position="210"/>
        <end position="235"/>
    </location>
</feature>
<dbReference type="Gene3D" id="1.20.1250.20">
    <property type="entry name" value="MFS general substrate transporter like domains"/>
    <property type="match status" value="1"/>
</dbReference>
<dbReference type="CDD" id="cd17329">
    <property type="entry name" value="MFS_MdtH_MDR_like"/>
    <property type="match status" value="1"/>
</dbReference>
<dbReference type="Proteomes" id="UP001589792">
    <property type="component" value="Unassembled WGS sequence"/>
</dbReference>
<dbReference type="EMBL" id="JBHLXG010000010">
    <property type="protein sequence ID" value="MFC0227217.1"/>
    <property type="molecule type" value="Genomic_DNA"/>
</dbReference>
<dbReference type="PROSITE" id="PS50850">
    <property type="entry name" value="MFS"/>
    <property type="match status" value="1"/>
</dbReference>
<dbReference type="RefSeq" id="WP_380675555.1">
    <property type="nucleotide sequence ID" value="NZ_CP173186.1"/>
</dbReference>